<feature type="region of interest" description="Disordered" evidence="1">
    <location>
        <begin position="203"/>
        <end position="244"/>
    </location>
</feature>
<feature type="compositionally biased region" description="Pro residues" evidence="1">
    <location>
        <begin position="230"/>
        <end position="244"/>
    </location>
</feature>
<dbReference type="Proteomes" id="UP000320386">
    <property type="component" value="Chromosome"/>
</dbReference>
<dbReference type="AlphaFoldDB" id="A0A518BYR7"/>
<dbReference type="EMBL" id="CP036280">
    <property type="protein sequence ID" value="QDU72094.1"/>
    <property type="molecule type" value="Genomic_DNA"/>
</dbReference>
<dbReference type="KEGG" id="mcad:Pan265_19560"/>
<dbReference type="InterPro" id="IPR036812">
    <property type="entry name" value="NAD(P)_OxRdtase_dom_sf"/>
</dbReference>
<organism evidence="2 3">
    <name type="scientific">Mucisphaera calidilacus</name>
    <dbReference type="NCBI Taxonomy" id="2527982"/>
    <lineage>
        <taxon>Bacteria</taxon>
        <taxon>Pseudomonadati</taxon>
        <taxon>Planctomycetota</taxon>
        <taxon>Phycisphaerae</taxon>
        <taxon>Phycisphaerales</taxon>
        <taxon>Phycisphaeraceae</taxon>
        <taxon>Mucisphaera</taxon>
    </lineage>
</organism>
<evidence type="ECO:0000313" key="3">
    <source>
        <dbReference type="Proteomes" id="UP000320386"/>
    </source>
</evidence>
<reference evidence="2 3" key="1">
    <citation type="submission" date="2019-02" db="EMBL/GenBank/DDBJ databases">
        <title>Deep-cultivation of Planctomycetes and their phenomic and genomic characterization uncovers novel biology.</title>
        <authorList>
            <person name="Wiegand S."/>
            <person name="Jogler M."/>
            <person name="Boedeker C."/>
            <person name="Pinto D."/>
            <person name="Vollmers J."/>
            <person name="Rivas-Marin E."/>
            <person name="Kohn T."/>
            <person name="Peeters S.H."/>
            <person name="Heuer A."/>
            <person name="Rast P."/>
            <person name="Oberbeckmann S."/>
            <person name="Bunk B."/>
            <person name="Jeske O."/>
            <person name="Meyerdierks A."/>
            <person name="Storesund J.E."/>
            <person name="Kallscheuer N."/>
            <person name="Luecker S."/>
            <person name="Lage O.M."/>
            <person name="Pohl T."/>
            <person name="Merkel B.J."/>
            <person name="Hornburger P."/>
            <person name="Mueller R.-W."/>
            <person name="Bruemmer F."/>
            <person name="Labrenz M."/>
            <person name="Spormann A.M."/>
            <person name="Op den Camp H."/>
            <person name="Overmann J."/>
            <person name="Amann R."/>
            <person name="Jetten M.S.M."/>
            <person name="Mascher T."/>
            <person name="Medema M.H."/>
            <person name="Devos D.P."/>
            <person name="Kaster A.-K."/>
            <person name="Ovreas L."/>
            <person name="Rohde M."/>
            <person name="Galperin M.Y."/>
            <person name="Jogler C."/>
        </authorList>
    </citation>
    <scope>NUCLEOTIDE SEQUENCE [LARGE SCALE GENOMIC DNA]</scope>
    <source>
        <strain evidence="2 3">Pan265</strain>
    </source>
</reference>
<sequence length="244" mass="27019">MKPATLQLGQTDIHTGPCAWDHTLIRDQPQTLQQHPALVVFDQRRGASTDDAAAIATTLNDHPLLLVLEEPDFARHLTKAIDDWHHALGRTIDLIALHTHDITDLKAGGLLQPLTNARTNQTCRYYGFAADNANDAEWLAKNTAGRFLLTPFHRHDQSARYRAIPTAHEYGMAVIAEPHPDTEADPEAAAFALGHAHECLPIRLTPPPEDASPMTDEQREAAWTAWTRDNPPPPPLPRSRPPAE</sequence>
<proteinExistence type="predicted"/>
<dbReference type="RefSeq" id="WP_145446275.1">
    <property type="nucleotide sequence ID" value="NZ_CP036280.1"/>
</dbReference>
<dbReference type="SUPFAM" id="SSF51430">
    <property type="entry name" value="NAD(P)-linked oxidoreductase"/>
    <property type="match status" value="1"/>
</dbReference>
<accession>A0A518BYR7</accession>
<name>A0A518BYR7_9BACT</name>
<protein>
    <submittedName>
        <fullName evidence="2">Uncharacterized protein</fullName>
    </submittedName>
</protein>
<evidence type="ECO:0000313" key="2">
    <source>
        <dbReference type="EMBL" id="QDU72094.1"/>
    </source>
</evidence>
<evidence type="ECO:0000256" key="1">
    <source>
        <dbReference type="SAM" id="MobiDB-lite"/>
    </source>
</evidence>
<keyword evidence="3" id="KW-1185">Reference proteome</keyword>
<gene>
    <name evidence="2" type="ORF">Pan265_19560</name>
</gene>